<feature type="transmembrane region" description="Helical" evidence="1">
    <location>
        <begin position="174"/>
        <end position="192"/>
    </location>
</feature>
<name>A0A1B1Z5N4_9BACL</name>
<dbReference type="AlphaFoldDB" id="A0A1B1Z5N4"/>
<dbReference type="STRING" id="255247.ABE41_011575"/>
<dbReference type="InterPro" id="IPR036938">
    <property type="entry name" value="PAP2/HPO_sf"/>
</dbReference>
<dbReference type="SUPFAM" id="SSF48317">
    <property type="entry name" value="Acid phosphatase/Vanadium-dependent haloperoxidase"/>
    <property type="match status" value="1"/>
</dbReference>
<keyword evidence="1" id="KW-1133">Transmembrane helix</keyword>
<organism evidence="3 4">
    <name type="scientific">Fictibacillus arsenicus</name>
    <dbReference type="NCBI Taxonomy" id="255247"/>
    <lineage>
        <taxon>Bacteria</taxon>
        <taxon>Bacillati</taxon>
        <taxon>Bacillota</taxon>
        <taxon>Bacilli</taxon>
        <taxon>Bacillales</taxon>
        <taxon>Fictibacillaceae</taxon>
        <taxon>Fictibacillus</taxon>
    </lineage>
</organism>
<reference evidence="3 4" key="1">
    <citation type="submission" date="2016-08" db="EMBL/GenBank/DDBJ databases">
        <title>Complete genome sequence of Fictibacillus arsenicus G25-54, a strain with toxicity to nematodes and a potential arsenic-resistance activity.</title>
        <authorList>
            <person name="Zheng Z."/>
        </authorList>
    </citation>
    <scope>NUCLEOTIDE SEQUENCE [LARGE SCALE GENOMIC DNA]</scope>
    <source>
        <strain evidence="3 4">G25-54</strain>
    </source>
</reference>
<accession>A0A1B1Z5N4</accession>
<evidence type="ECO:0000259" key="2">
    <source>
        <dbReference type="SMART" id="SM00014"/>
    </source>
</evidence>
<protein>
    <recommendedName>
        <fullName evidence="2">Phosphatidic acid phosphatase type 2/haloperoxidase domain-containing protein</fullName>
    </recommendedName>
</protein>
<dbReference type="Pfam" id="PF01569">
    <property type="entry name" value="PAP2"/>
    <property type="match status" value="1"/>
</dbReference>
<evidence type="ECO:0000313" key="4">
    <source>
        <dbReference type="Proteomes" id="UP000077412"/>
    </source>
</evidence>
<proteinExistence type="predicted"/>
<dbReference type="KEGG" id="far:ABE41_011575"/>
<evidence type="ECO:0000256" key="1">
    <source>
        <dbReference type="SAM" id="Phobius"/>
    </source>
</evidence>
<evidence type="ECO:0000313" key="3">
    <source>
        <dbReference type="EMBL" id="ANX12649.1"/>
    </source>
</evidence>
<dbReference type="RefSeq" id="WP_066290333.1">
    <property type="nucleotide sequence ID" value="NZ_CP016761.1"/>
</dbReference>
<dbReference type="Proteomes" id="UP000077412">
    <property type="component" value="Chromosome"/>
</dbReference>
<dbReference type="EMBL" id="CP016761">
    <property type="protein sequence ID" value="ANX12649.1"/>
    <property type="molecule type" value="Genomic_DNA"/>
</dbReference>
<feature type="domain" description="Phosphatidic acid phosphatase type 2/haloperoxidase" evidence="2">
    <location>
        <begin position="79"/>
        <end position="189"/>
    </location>
</feature>
<keyword evidence="1" id="KW-0812">Transmembrane</keyword>
<keyword evidence="4" id="KW-1185">Reference proteome</keyword>
<gene>
    <name evidence="3" type="ORF">ABE41_011575</name>
</gene>
<dbReference type="CDD" id="cd03392">
    <property type="entry name" value="PAP2_like_2"/>
    <property type="match status" value="1"/>
</dbReference>
<feature type="transmembrane region" description="Helical" evidence="1">
    <location>
        <begin position="122"/>
        <end position="140"/>
    </location>
</feature>
<dbReference type="PANTHER" id="PTHR14969:SF13">
    <property type="entry name" value="AT30094P"/>
    <property type="match status" value="1"/>
</dbReference>
<feature type="transmembrane region" description="Helical" evidence="1">
    <location>
        <begin position="82"/>
        <end position="102"/>
    </location>
</feature>
<sequence length="210" mass="23670">MKKYNLLLSVCLMCFLLFVFYDTRIVSAFDDAAREFILSMRNDTLTELVTAFTYVGDAKVLAALCIFGVIGLFLFRKWLSGILLLASIGLSYGLNLVLKNVFERERPLGNRLLEEDGFSFPSGNAMVGTSFYLFSAFLLYQKYQKPWILWIGAILPFFLSVSRVYAGVHYPSDILAGFSIGIAFCVCLTVLYKSLNGKSTEIQNNKNTYL</sequence>
<feature type="transmembrane region" description="Helical" evidence="1">
    <location>
        <begin position="147"/>
        <end position="168"/>
    </location>
</feature>
<feature type="transmembrane region" description="Helical" evidence="1">
    <location>
        <begin position="52"/>
        <end position="75"/>
    </location>
</feature>
<keyword evidence="1" id="KW-0472">Membrane</keyword>
<dbReference type="PANTHER" id="PTHR14969">
    <property type="entry name" value="SPHINGOSINE-1-PHOSPHATE PHOSPHOHYDROLASE"/>
    <property type="match status" value="1"/>
</dbReference>
<dbReference type="Gene3D" id="1.20.144.10">
    <property type="entry name" value="Phosphatidic acid phosphatase type 2/haloperoxidase"/>
    <property type="match status" value="2"/>
</dbReference>
<dbReference type="InterPro" id="IPR000326">
    <property type="entry name" value="PAP2/HPO"/>
</dbReference>
<dbReference type="SMART" id="SM00014">
    <property type="entry name" value="acidPPc"/>
    <property type="match status" value="1"/>
</dbReference>